<dbReference type="InterPro" id="IPR002397">
    <property type="entry name" value="Cyt_P450_B"/>
</dbReference>
<comment type="similarity">
    <text evidence="1 2">Belongs to the cytochrome P450 family.</text>
</comment>
<organism evidence="3 4">
    <name type="scientific">Dictyobacter formicarum</name>
    <dbReference type="NCBI Taxonomy" id="2778368"/>
    <lineage>
        <taxon>Bacteria</taxon>
        <taxon>Bacillati</taxon>
        <taxon>Chloroflexota</taxon>
        <taxon>Ktedonobacteria</taxon>
        <taxon>Ktedonobacterales</taxon>
        <taxon>Dictyobacteraceae</taxon>
        <taxon>Dictyobacter</taxon>
    </lineage>
</organism>
<keyword evidence="2" id="KW-0479">Metal-binding</keyword>
<sequence length="419" mass="47802">MQQAYEGTAEQDTNNSMPARCPIDHSAISQQKTPKFIEPVGAAIEYDEAANVWHIRSFEAARTILRSPNTKQAGFNAELITRIPNQKNTPILYQEGKVHQQQRKQTARFFTPKAVSDNYRQLMENLSDELIRKLKGKKEIDLSRLSMKLAVRVAGEIVGLTNSRMPGLDRRIEAFFDGRIEQGTGKLSKKLRAIWSQRKMLNFFYLDVKPAIEARRRNPKQDVISHLLEQKYSEVEILTECVTYGAAGMITTREFISVATWHLLEQPELRKRYLAASQEERYMILHEILRLEPIVGNLQRRATADITLKSNGEEIIIPNNALINIHIHGSNSDEKVVGDYPRVIYPGRELQGDHIPDMLMSFGDGVHRCPGAYVAIQETDIFLSRLLALPTLHIKQKPKISWSDLVTGYEIRDFLIAVD</sequence>
<dbReference type="RefSeq" id="WP_201363991.1">
    <property type="nucleotide sequence ID" value="NZ_BNJJ01000012.1"/>
</dbReference>
<evidence type="ECO:0000313" key="4">
    <source>
        <dbReference type="Proteomes" id="UP000635565"/>
    </source>
</evidence>
<dbReference type="PANTHER" id="PTHR46696:SF1">
    <property type="entry name" value="CYTOCHROME P450 YJIB-RELATED"/>
    <property type="match status" value="1"/>
</dbReference>
<keyword evidence="2" id="KW-0408">Iron</keyword>
<dbReference type="InterPro" id="IPR036396">
    <property type="entry name" value="Cyt_P450_sf"/>
</dbReference>
<evidence type="ECO:0000256" key="1">
    <source>
        <dbReference type="ARBA" id="ARBA00010617"/>
    </source>
</evidence>
<proteinExistence type="inferred from homology"/>
<dbReference type="Proteomes" id="UP000635565">
    <property type="component" value="Unassembled WGS sequence"/>
</dbReference>
<evidence type="ECO:0008006" key="5">
    <source>
        <dbReference type="Google" id="ProtNLM"/>
    </source>
</evidence>
<protein>
    <recommendedName>
        <fullName evidence="5">Cytochrome P450</fullName>
    </recommendedName>
</protein>
<dbReference type="InterPro" id="IPR017972">
    <property type="entry name" value="Cyt_P450_CS"/>
</dbReference>
<accession>A0ABQ3VJU0</accession>
<comment type="caution">
    <text evidence="3">The sequence shown here is derived from an EMBL/GenBank/DDBJ whole genome shotgun (WGS) entry which is preliminary data.</text>
</comment>
<evidence type="ECO:0000313" key="3">
    <source>
        <dbReference type="EMBL" id="GHO86350.1"/>
    </source>
</evidence>
<dbReference type="PANTHER" id="PTHR46696">
    <property type="entry name" value="P450, PUTATIVE (EUROFUNG)-RELATED"/>
    <property type="match status" value="1"/>
</dbReference>
<dbReference type="PROSITE" id="PS00086">
    <property type="entry name" value="CYTOCHROME_P450"/>
    <property type="match status" value="1"/>
</dbReference>
<dbReference type="EMBL" id="BNJJ01000012">
    <property type="protein sequence ID" value="GHO86350.1"/>
    <property type="molecule type" value="Genomic_DNA"/>
</dbReference>
<evidence type="ECO:0000256" key="2">
    <source>
        <dbReference type="RuleBase" id="RU000461"/>
    </source>
</evidence>
<reference evidence="3 4" key="1">
    <citation type="journal article" date="2021" name="Int. J. Syst. Evol. Microbiol.">
        <title>Reticulibacter mediterranei gen. nov., sp. nov., within the new family Reticulibacteraceae fam. nov., and Ktedonospora formicarum gen. nov., sp. nov., Ktedonobacter robiniae sp. nov., Dictyobacter formicarum sp. nov. and Dictyobacter arantiisoli sp. nov., belonging to the class Ktedonobacteria.</title>
        <authorList>
            <person name="Yabe S."/>
            <person name="Zheng Y."/>
            <person name="Wang C.M."/>
            <person name="Sakai Y."/>
            <person name="Abe K."/>
            <person name="Yokota A."/>
            <person name="Donadio S."/>
            <person name="Cavaletti L."/>
            <person name="Monciardini P."/>
        </authorList>
    </citation>
    <scope>NUCLEOTIDE SEQUENCE [LARGE SCALE GENOMIC DNA]</scope>
    <source>
        <strain evidence="3 4">SOSP1-9</strain>
    </source>
</reference>
<dbReference type="PRINTS" id="PR00359">
    <property type="entry name" value="BP450"/>
</dbReference>
<dbReference type="InterPro" id="IPR001128">
    <property type="entry name" value="Cyt_P450"/>
</dbReference>
<keyword evidence="4" id="KW-1185">Reference proteome</keyword>
<keyword evidence="2" id="KW-0503">Monooxygenase</keyword>
<dbReference type="Pfam" id="PF00067">
    <property type="entry name" value="p450"/>
    <property type="match status" value="1"/>
</dbReference>
<keyword evidence="2" id="KW-0560">Oxidoreductase</keyword>
<dbReference type="CDD" id="cd00302">
    <property type="entry name" value="cytochrome_P450"/>
    <property type="match status" value="1"/>
</dbReference>
<keyword evidence="2" id="KW-0349">Heme</keyword>
<name>A0ABQ3VJU0_9CHLR</name>
<dbReference type="Gene3D" id="1.10.630.10">
    <property type="entry name" value="Cytochrome P450"/>
    <property type="match status" value="1"/>
</dbReference>
<dbReference type="SUPFAM" id="SSF48264">
    <property type="entry name" value="Cytochrome P450"/>
    <property type="match status" value="1"/>
</dbReference>
<gene>
    <name evidence="3" type="ORF">KSZ_43560</name>
</gene>